<dbReference type="PANTHER" id="PTHR33112:SF16">
    <property type="entry name" value="HETEROKARYON INCOMPATIBILITY DOMAIN-CONTAINING PROTEIN"/>
    <property type="match status" value="1"/>
</dbReference>
<evidence type="ECO:0000313" key="3">
    <source>
        <dbReference type="Proteomes" id="UP000800094"/>
    </source>
</evidence>
<evidence type="ECO:0000313" key="2">
    <source>
        <dbReference type="EMBL" id="KAF2248463.1"/>
    </source>
</evidence>
<dbReference type="Pfam" id="PF06985">
    <property type="entry name" value="HET"/>
    <property type="match status" value="1"/>
</dbReference>
<sequence>MAKEMGVRSLGHRPRVRSMRIRIPLQLIASLAHGSTSVACHKHGIRMVTGFRPTRLIQIRKYPNGYNIRLTKSSALSDEETPYTALSYCWGGDQPHKLTSETLTHGVKQFDDMPQTIRDAIILTAELGFQYLFVDSLCIVQDDDIEKRREIAQMPLIYSNAVVTIAASTASSVFDGFLNDRDVEDVIINMSFEDLDGEKHAIACATERFSIMPLDLRGWALQEHLLASRILQFRPRQLRFLCPTSCESPSASYTDGYVPGSRVEEVLHFPQSFSDLEDFERYWHKVVRLYSSRDLTVPTDRILAISGTYAAGHWVSILPRDLLWYVSGSHAPATKRRPSWSWTNVSAPI</sequence>
<organism evidence="2 3">
    <name type="scientific">Trematosphaeria pertusa</name>
    <dbReference type="NCBI Taxonomy" id="390896"/>
    <lineage>
        <taxon>Eukaryota</taxon>
        <taxon>Fungi</taxon>
        <taxon>Dikarya</taxon>
        <taxon>Ascomycota</taxon>
        <taxon>Pezizomycotina</taxon>
        <taxon>Dothideomycetes</taxon>
        <taxon>Pleosporomycetidae</taxon>
        <taxon>Pleosporales</taxon>
        <taxon>Massarineae</taxon>
        <taxon>Trematosphaeriaceae</taxon>
        <taxon>Trematosphaeria</taxon>
    </lineage>
</organism>
<dbReference type="Proteomes" id="UP000800094">
    <property type="component" value="Unassembled WGS sequence"/>
</dbReference>
<protein>
    <submittedName>
        <fullName evidence="2">HET-domain-containing protein</fullName>
    </submittedName>
</protein>
<dbReference type="PANTHER" id="PTHR33112">
    <property type="entry name" value="DOMAIN PROTEIN, PUTATIVE-RELATED"/>
    <property type="match status" value="1"/>
</dbReference>
<evidence type="ECO:0000259" key="1">
    <source>
        <dbReference type="Pfam" id="PF06985"/>
    </source>
</evidence>
<feature type="domain" description="Heterokaryon incompatibility" evidence="1">
    <location>
        <begin position="83"/>
        <end position="223"/>
    </location>
</feature>
<gene>
    <name evidence="2" type="ORF">BU26DRAFT_486127</name>
</gene>
<dbReference type="AlphaFoldDB" id="A0A6A6IG11"/>
<proteinExistence type="predicted"/>
<dbReference type="InterPro" id="IPR010730">
    <property type="entry name" value="HET"/>
</dbReference>
<feature type="non-terminal residue" evidence="2">
    <location>
        <position position="349"/>
    </location>
</feature>
<dbReference type="OrthoDB" id="5125733at2759"/>
<accession>A0A6A6IG11</accession>
<keyword evidence="3" id="KW-1185">Reference proteome</keyword>
<dbReference type="RefSeq" id="XP_033683467.1">
    <property type="nucleotide sequence ID" value="XM_033825907.1"/>
</dbReference>
<dbReference type="GeneID" id="54579237"/>
<reference evidence="2" key="1">
    <citation type="journal article" date="2020" name="Stud. Mycol.">
        <title>101 Dothideomycetes genomes: a test case for predicting lifestyles and emergence of pathogens.</title>
        <authorList>
            <person name="Haridas S."/>
            <person name="Albert R."/>
            <person name="Binder M."/>
            <person name="Bloem J."/>
            <person name="Labutti K."/>
            <person name="Salamov A."/>
            <person name="Andreopoulos B."/>
            <person name="Baker S."/>
            <person name="Barry K."/>
            <person name="Bills G."/>
            <person name="Bluhm B."/>
            <person name="Cannon C."/>
            <person name="Castanera R."/>
            <person name="Culley D."/>
            <person name="Daum C."/>
            <person name="Ezra D."/>
            <person name="Gonzalez J."/>
            <person name="Henrissat B."/>
            <person name="Kuo A."/>
            <person name="Liang C."/>
            <person name="Lipzen A."/>
            <person name="Lutzoni F."/>
            <person name="Magnuson J."/>
            <person name="Mondo S."/>
            <person name="Nolan M."/>
            <person name="Ohm R."/>
            <person name="Pangilinan J."/>
            <person name="Park H.-J."/>
            <person name="Ramirez L."/>
            <person name="Alfaro M."/>
            <person name="Sun H."/>
            <person name="Tritt A."/>
            <person name="Yoshinaga Y."/>
            <person name="Zwiers L.-H."/>
            <person name="Turgeon B."/>
            <person name="Goodwin S."/>
            <person name="Spatafora J."/>
            <person name="Crous P."/>
            <person name="Grigoriev I."/>
        </authorList>
    </citation>
    <scope>NUCLEOTIDE SEQUENCE</scope>
    <source>
        <strain evidence="2">CBS 122368</strain>
    </source>
</reference>
<name>A0A6A6IG11_9PLEO</name>
<dbReference type="EMBL" id="ML987196">
    <property type="protein sequence ID" value="KAF2248463.1"/>
    <property type="molecule type" value="Genomic_DNA"/>
</dbReference>